<dbReference type="AlphaFoldDB" id="A0A098VT44"/>
<reference evidence="1 2" key="1">
    <citation type="submission" date="2014-04" db="EMBL/GenBank/DDBJ databases">
        <title>A new species of microsporidia sheds light on the evolution of extreme parasitism.</title>
        <authorList>
            <person name="Haag K.L."/>
            <person name="James T.Y."/>
            <person name="Larsson R."/>
            <person name="Schaer T.M."/>
            <person name="Refardt D."/>
            <person name="Pombert J.-F."/>
            <person name="Ebert D."/>
        </authorList>
    </citation>
    <scope>NUCLEOTIDE SEQUENCE [LARGE SCALE GENOMIC DNA]</scope>
    <source>
        <strain evidence="1 2">UGP3</strain>
        <tissue evidence="1">Spores</tissue>
    </source>
</reference>
<sequence>MAESRNQRILKNATSRLDKIRALNSSCDVDNIILETLCPQQDGEIQKPLVKEKTPIIAFKEMSSDDEDIPAPSCSKSKFSKEDIDIQSFLGIYSTPLSKGIKIMLST</sequence>
<protein>
    <submittedName>
        <fullName evidence="1">Uncharacterized protein</fullName>
    </submittedName>
</protein>
<dbReference type="Proteomes" id="UP000029725">
    <property type="component" value="Unassembled WGS sequence"/>
</dbReference>
<evidence type="ECO:0000313" key="1">
    <source>
        <dbReference type="EMBL" id="KGG51964.1"/>
    </source>
</evidence>
<comment type="caution">
    <text evidence="1">The sequence shown here is derived from an EMBL/GenBank/DDBJ whole genome shotgun (WGS) entry which is preliminary data.</text>
</comment>
<dbReference type="VEuPathDB" id="MicrosporidiaDB:DI09_233p10"/>
<accession>A0A098VT44</accession>
<proteinExistence type="predicted"/>
<feature type="non-terminal residue" evidence="1">
    <location>
        <position position="107"/>
    </location>
</feature>
<keyword evidence="2" id="KW-1185">Reference proteome</keyword>
<dbReference type="RefSeq" id="XP_013238400.1">
    <property type="nucleotide sequence ID" value="XM_013382946.1"/>
</dbReference>
<evidence type="ECO:0000313" key="2">
    <source>
        <dbReference type="Proteomes" id="UP000029725"/>
    </source>
</evidence>
<dbReference type="GeneID" id="25259148"/>
<gene>
    <name evidence="1" type="ORF">DI09_233p10</name>
</gene>
<name>A0A098VT44_9MICR</name>
<dbReference type="HOGENOM" id="CLU_2210643_0_0_1"/>
<organism evidence="1 2">
    <name type="scientific">Mitosporidium daphniae</name>
    <dbReference type="NCBI Taxonomy" id="1485682"/>
    <lineage>
        <taxon>Eukaryota</taxon>
        <taxon>Fungi</taxon>
        <taxon>Fungi incertae sedis</taxon>
        <taxon>Microsporidia</taxon>
        <taxon>Mitosporidium</taxon>
    </lineage>
</organism>
<dbReference type="EMBL" id="JMKJ01000148">
    <property type="protein sequence ID" value="KGG51964.1"/>
    <property type="molecule type" value="Genomic_DNA"/>
</dbReference>